<evidence type="ECO:0000313" key="1">
    <source>
        <dbReference type="EMBL" id="RNA11475.1"/>
    </source>
</evidence>
<evidence type="ECO:0000313" key="2">
    <source>
        <dbReference type="Proteomes" id="UP000276133"/>
    </source>
</evidence>
<dbReference type="AlphaFoldDB" id="A0A3M7QKI0"/>
<reference evidence="1 2" key="1">
    <citation type="journal article" date="2018" name="Sci. Rep.">
        <title>Genomic signatures of local adaptation to the degree of environmental predictability in rotifers.</title>
        <authorList>
            <person name="Franch-Gras L."/>
            <person name="Hahn C."/>
            <person name="Garcia-Roger E.M."/>
            <person name="Carmona M.J."/>
            <person name="Serra M."/>
            <person name="Gomez A."/>
        </authorList>
    </citation>
    <scope>NUCLEOTIDE SEQUENCE [LARGE SCALE GENOMIC DNA]</scope>
    <source>
        <strain evidence="1">HYR1</strain>
    </source>
</reference>
<comment type="caution">
    <text evidence="1">The sequence shown here is derived from an EMBL/GenBank/DDBJ whole genome shotgun (WGS) entry which is preliminary data.</text>
</comment>
<protein>
    <submittedName>
        <fullName evidence="1">Uncharacterized protein</fullName>
    </submittedName>
</protein>
<organism evidence="1 2">
    <name type="scientific">Brachionus plicatilis</name>
    <name type="common">Marine rotifer</name>
    <name type="synonym">Brachionus muelleri</name>
    <dbReference type="NCBI Taxonomy" id="10195"/>
    <lineage>
        <taxon>Eukaryota</taxon>
        <taxon>Metazoa</taxon>
        <taxon>Spiralia</taxon>
        <taxon>Gnathifera</taxon>
        <taxon>Rotifera</taxon>
        <taxon>Eurotatoria</taxon>
        <taxon>Monogononta</taxon>
        <taxon>Pseudotrocha</taxon>
        <taxon>Ploima</taxon>
        <taxon>Brachionidae</taxon>
        <taxon>Brachionus</taxon>
    </lineage>
</organism>
<keyword evidence="2" id="KW-1185">Reference proteome</keyword>
<dbReference type="Proteomes" id="UP000276133">
    <property type="component" value="Unassembled WGS sequence"/>
</dbReference>
<sequence length="108" mass="13022">MSIKNIHAQKKYGFWAWVRVQKLNTQNYFYSLINKDPLIHKIEINPRIIFLFWANLAEQIFSNFYAFSLIHKAFGTFSKLKKKFNFKTLDNFKSLLKVKEGYFLFPFV</sequence>
<name>A0A3M7QKI0_BRAPC</name>
<dbReference type="EMBL" id="REGN01005946">
    <property type="protein sequence ID" value="RNA11475.1"/>
    <property type="molecule type" value="Genomic_DNA"/>
</dbReference>
<accession>A0A3M7QKI0</accession>
<proteinExistence type="predicted"/>
<gene>
    <name evidence="1" type="ORF">BpHYR1_020256</name>
</gene>